<keyword evidence="1" id="KW-0808">Transferase</keyword>
<comment type="subcellular location">
    <subcellularLocation>
        <location evidence="1">Nucleus</location>
    </subcellularLocation>
</comment>
<keyword evidence="1" id="KW-0833">Ubl conjugation pathway</keyword>
<dbReference type="EMBL" id="JAHLVD010000005">
    <property type="protein sequence ID" value="KAG7849857.1"/>
    <property type="molecule type" value="Genomic_DNA"/>
</dbReference>
<dbReference type="EMBL" id="JAHLUX010000003">
    <property type="protein sequence ID" value="KAG7820339.1"/>
    <property type="molecule type" value="Genomic_DNA"/>
</dbReference>
<dbReference type="GO" id="GO:0000724">
    <property type="term" value="P:double-strand break repair via homologous recombination"/>
    <property type="evidence" value="ECO:0007669"/>
    <property type="project" value="TreeGrafter"/>
</dbReference>
<dbReference type="InterPro" id="IPR011513">
    <property type="entry name" value="Nse1"/>
</dbReference>
<dbReference type="GO" id="GO:0005634">
    <property type="term" value="C:nucleus"/>
    <property type="evidence" value="ECO:0007669"/>
    <property type="project" value="UniProtKB-SubCell"/>
</dbReference>
<dbReference type="Pfam" id="PF07574">
    <property type="entry name" value="SMC_Nse1"/>
    <property type="match status" value="1"/>
</dbReference>
<dbReference type="GO" id="GO:0008270">
    <property type="term" value="F:zinc ion binding"/>
    <property type="evidence" value="ECO:0007669"/>
    <property type="project" value="UniProtKB-KW"/>
</dbReference>
<keyword evidence="1" id="KW-0234">DNA repair</keyword>
<proteinExistence type="inferred from homology"/>
<reference evidence="2 5" key="1">
    <citation type="journal article" date="2021" name="G3 (Bethesda)">
        <title>Genomic diversity, chromosomal rearrangements, and interspecies hybridization in the ogataea polymorpha species complex.</title>
        <authorList>
            <person name="Hanson S.J."/>
            <person name="Cinneide E.O."/>
            <person name="Salzberg L.I."/>
            <person name="Wolfe K.H."/>
            <person name="McGowan J."/>
            <person name="Fitzpatrick D.A."/>
            <person name="Matlin K."/>
        </authorList>
    </citation>
    <scope>NUCLEOTIDE SEQUENCE</scope>
    <source>
        <strain evidence="3">51-138</strain>
        <strain evidence="2">61-244</strain>
    </source>
</reference>
<protein>
    <recommendedName>
        <fullName evidence="1">Non-structural maintenance of chromosomes element 1 homolog</fullName>
        <ecNumber evidence="1">2.3.2.27</ecNumber>
    </recommendedName>
</protein>
<dbReference type="Gene3D" id="1.10.10.10">
    <property type="entry name" value="Winged helix-like DNA-binding domain superfamily/Winged helix DNA-binding domain"/>
    <property type="match status" value="1"/>
</dbReference>
<dbReference type="GO" id="GO:0061630">
    <property type="term" value="F:ubiquitin protein ligase activity"/>
    <property type="evidence" value="ECO:0007669"/>
    <property type="project" value="UniProtKB-EC"/>
</dbReference>
<dbReference type="GO" id="GO:0030915">
    <property type="term" value="C:Smc5-Smc6 complex"/>
    <property type="evidence" value="ECO:0007669"/>
    <property type="project" value="UniProtKB-UniRule"/>
</dbReference>
<dbReference type="Proteomes" id="UP001197328">
    <property type="component" value="Unassembled WGS sequence"/>
</dbReference>
<accession>A0AAN6DJ54</accession>
<dbReference type="AlphaFoldDB" id="A0AAN6DJ54"/>
<keyword evidence="1" id="KW-0862">Zinc</keyword>
<comment type="catalytic activity">
    <reaction evidence="1">
        <text>S-ubiquitinyl-[E2 ubiquitin-conjugating enzyme]-L-cysteine + [acceptor protein]-L-lysine = [E2 ubiquitin-conjugating enzyme]-L-cysteine + N(6)-ubiquitinyl-[acceptor protein]-L-lysine.</text>
        <dbReference type="EC" id="2.3.2.27"/>
    </reaction>
</comment>
<keyword evidence="1" id="KW-0233">DNA recombination</keyword>
<dbReference type="EC" id="2.3.2.27" evidence="1"/>
<comment type="subunit">
    <text evidence="1">Component of the Smc5-Smc6 complex.</text>
</comment>
<dbReference type="Gene3D" id="3.90.1150.220">
    <property type="match status" value="1"/>
</dbReference>
<dbReference type="Proteomes" id="UP001196530">
    <property type="component" value="Unassembled WGS sequence"/>
</dbReference>
<dbReference type="PANTHER" id="PTHR20973:SF0">
    <property type="entry name" value="NON-STRUCTURAL MAINTENANCE OF CHROMOSOMES ELEMENT 1 HOMOLOG"/>
    <property type="match status" value="1"/>
</dbReference>
<dbReference type="PANTHER" id="PTHR20973">
    <property type="entry name" value="NON-SMC ELEMENT 1-RELATED"/>
    <property type="match status" value="1"/>
</dbReference>
<gene>
    <name evidence="2" type="ORF">KL928_001776</name>
    <name evidence="3" type="ORF">KL940_002225</name>
</gene>
<keyword evidence="1" id="KW-0479">Metal-binding</keyword>
<dbReference type="GeneID" id="66125827"/>
<comment type="similarity">
    <text evidence="1">Belongs to the NSE1 family.</text>
</comment>
<dbReference type="InterPro" id="IPR036388">
    <property type="entry name" value="WH-like_DNA-bd_sf"/>
</dbReference>
<organism evidence="2 4">
    <name type="scientific">Pichia angusta</name>
    <name type="common">Yeast</name>
    <name type="synonym">Hansenula polymorpha</name>
    <dbReference type="NCBI Taxonomy" id="870730"/>
    <lineage>
        <taxon>Eukaryota</taxon>
        <taxon>Fungi</taxon>
        <taxon>Dikarya</taxon>
        <taxon>Ascomycota</taxon>
        <taxon>Saccharomycotina</taxon>
        <taxon>Pichiomycetes</taxon>
        <taxon>Pichiales</taxon>
        <taxon>Pichiaceae</taxon>
        <taxon>Ogataea</taxon>
    </lineage>
</organism>
<evidence type="ECO:0000256" key="1">
    <source>
        <dbReference type="RuleBase" id="RU368018"/>
    </source>
</evidence>
<keyword evidence="1" id="KW-0863">Zinc-finger</keyword>
<name>A0AAN6DJ54_PICAN</name>
<keyword evidence="5" id="KW-1185">Reference proteome</keyword>
<sequence length="255" mass="28958">MESLVADILEEYGDLHRSVLQFLMAAKSIEFEVLYTVFVKLVIKSLIEKHHPEPSNSDQERYLRELLGQARPELPTLTSESLVKTIALINRELAALDFEIVETLAQDDEKNIIASFVNTKSSPSIKLSTSYTEKEIGVINQLIDQMFENPFDDEDNLTYSLSYAQALNIAKRNIQTITDAQKFINKLESSGWLETRTQMERYHCVMAVRSSQQWDIGASGHNAMSVFTNTVATCIRNRIEPKPALLTTVNLRLKT</sequence>
<keyword evidence="1" id="KW-0539">Nucleus</keyword>
<comment type="function">
    <text evidence="1">Acts in a DNA repair pathway for removal of UV-induced DNA damage that is distinct from classical nucleotide excision repair and in repair of ionizing radiation damage. Functions in homologous recombination repair of DNA double strand breaks and in recovery of stalled replication forks.</text>
</comment>
<dbReference type="RefSeq" id="XP_043061053.1">
    <property type="nucleotide sequence ID" value="XM_043202178.1"/>
</dbReference>
<evidence type="ECO:0000313" key="3">
    <source>
        <dbReference type="EMBL" id="KAG7849857.1"/>
    </source>
</evidence>
<comment type="caution">
    <text evidence="2">The sequence shown here is derived from an EMBL/GenBank/DDBJ whole genome shotgun (WGS) entry which is preliminary data.</text>
</comment>
<evidence type="ECO:0000313" key="2">
    <source>
        <dbReference type="EMBL" id="KAG7820339.1"/>
    </source>
</evidence>
<keyword evidence="1" id="KW-0227">DNA damage</keyword>
<evidence type="ECO:0000313" key="4">
    <source>
        <dbReference type="Proteomes" id="UP001196530"/>
    </source>
</evidence>
<evidence type="ECO:0000313" key="5">
    <source>
        <dbReference type="Proteomes" id="UP001197328"/>
    </source>
</evidence>